<evidence type="ECO:0000256" key="1">
    <source>
        <dbReference type="ARBA" id="ARBA00022741"/>
    </source>
</evidence>
<dbReference type="GO" id="GO:0005524">
    <property type="term" value="F:ATP binding"/>
    <property type="evidence" value="ECO:0007669"/>
    <property type="project" value="UniProtKB-KW"/>
</dbReference>
<keyword evidence="1" id="KW-0547">Nucleotide-binding</keyword>
<dbReference type="SUPFAM" id="SSF52540">
    <property type="entry name" value="P-loop containing nucleoside triphosphate hydrolases"/>
    <property type="match status" value="2"/>
</dbReference>
<evidence type="ECO:0000259" key="5">
    <source>
        <dbReference type="PROSITE" id="PS51192"/>
    </source>
</evidence>
<dbReference type="InterPro" id="IPR050628">
    <property type="entry name" value="SNF2_RAD54_helicase_TF"/>
</dbReference>
<dbReference type="InParanoid" id="A0A0C2WW97"/>
<dbReference type="HOGENOM" id="CLU_000315_2_8_1"/>
<dbReference type="PROSITE" id="PS51194">
    <property type="entry name" value="HELICASE_CTER"/>
    <property type="match status" value="1"/>
</dbReference>
<dbReference type="Gene3D" id="3.40.50.10810">
    <property type="entry name" value="Tandem AAA-ATPase domain"/>
    <property type="match status" value="1"/>
</dbReference>
<protein>
    <submittedName>
        <fullName evidence="7">Uncharacterized protein</fullName>
    </submittedName>
</protein>
<evidence type="ECO:0000256" key="2">
    <source>
        <dbReference type="ARBA" id="ARBA00022801"/>
    </source>
</evidence>
<dbReference type="SMART" id="SM00490">
    <property type="entry name" value="HELICc"/>
    <property type="match status" value="1"/>
</dbReference>
<keyword evidence="8" id="KW-1185">Reference proteome</keyword>
<dbReference type="InterPro" id="IPR038718">
    <property type="entry name" value="SNF2-like_sf"/>
</dbReference>
<accession>A0A0C2WW97</accession>
<dbReference type="Pfam" id="PF00176">
    <property type="entry name" value="SNF2-rel_dom"/>
    <property type="match status" value="1"/>
</dbReference>
<dbReference type="FunCoup" id="A0A0C2WW97">
    <property type="interactions" value="183"/>
</dbReference>
<dbReference type="InterPro" id="IPR014001">
    <property type="entry name" value="Helicase_ATP-bd"/>
</dbReference>
<keyword evidence="2" id="KW-0378">Hydrolase</keyword>
<dbReference type="Pfam" id="PF00271">
    <property type="entry name" value="Helicase_C"/>
    <property type="match status" value="1"/>
</dbReference>
<sequence>MQAYNGSRQSTDYPGGYKSMPTAIHVPSNYDLPAPIRPAVPSYDVAEPVVNMAAGDADKAVKDLITGSIVDIEAEINPEDMIVPSFAESIKLLPHQALGRIWMRDRETDKKTGGILADDMGLGKTIQTLTRIVEGRARKSDAAEGWSASTLVVCPLALVGQWADEIQKMAPGFSVLKHHGNHRTTDPSDFKHHVIITTYDIVKYEYEASKDSAKNESQATLDSDDESGNDYTSKSKRKAKPAGKGKKKRAALFATKWWRVVLDEAHNIKNVKTKGAIACCELQAKYRWCLTGTPLQNNVQELYSLFKFLRIRPLNDAQAFDVQIGKPLTTGRNAGQALKKLRAVLTQVMLRRTKDQTLNGEKLIDLPARNVNVVSCDFDSAEQEFYTALETKMESVLQKLMASDAGNKSYMSVLLLLLRLRQACNHPVLVTKDFKGDSDAIEPKGVKKGASDQDGDADDLVAAFDQLGVTRKCRLCMQDLLPSNTGEGEWSDHCLSCIPLARGAKRNEHDIPSSAKLRKILEILSDIKEQSDGSEKTIIFSQFTSMLDLIEPFLRGESIRYVRYDGKMKPADREASLKKIKEDPKTRVILISFKAGSTGLNLTACNNVILVDLWWNPALEDQAFDRAHRFGQKRDVNIFKLKIDNTIEDRILQLQEKKRMLAQAALAGTKLKDMRLGFDELLALLKWDKDGGGDDSDGDEYD</sequence>
<reference evidence="7 8" key="1">
    <citation type="submission" date="2014-04" db="EMBL/GenBank/DDBJ databases">
        <title>Evolutionary Origins and Diversification of the Mycorrhizal Mutualists.</title>
        <authorList>
            <consortium name="DOE Joint Genome Institute"/>
            <consortium name="Mycorrhizal Genomics Consortium"/>
            <person name="Kohler A."/>
            <person name="Kuo A."/>
            <person name="Nagy L.G."/>
            <person name="Floudas D."/>
            <person name="Copeland A."/>
            <person name="Barry K.W."/>
            <person name="Cichocki N."/>
            <person name="Veneault-Fourrey C."/>
            <person name="LaButti K."/>
            <person name="Lindquist E.A."/>
            <person name="Lipzen A."/>
            <person name="Lundell T."/>
            <person name="Morin E."/>
            <person name="Murat C."/>
            <person name="Riley R."/>
            <person name="Ohm R."/>
            <person name="Sun H."/>
            <person name="Tunlid A."/>
            <person name="Henrissat B."/>
            <person name="Grigoriev I.V."/>
            <person name="Hibbett D.S."/>
            <person name="Martin F."/>
        </authorList>
    </citation>
    <scope>NUCLEOTIDE SEQUENCE [LARGE SCALE GENOMIC DNA]</scope>
    <source>
        <strain evidence="7 8">Koide BX008</strain>
    </source>
</reference>
<dbReference type="STRING" id="946122.A0A0C2WW97"/>
<dbReference type="GO" id="GO:0016787">
    <property type="term" value="F:hydrolase activity"/>
    <property type="evidence" value="ECO:0007669"/>
    <property type="project" value="UniProtKB-KW"/>
</dbReference>
<proteinExistence type="predicted"/>
<dbReference type="PANTHER" id="PTHR45626:SF14">
    <property type="entry name" value="ATP-DEPENDENT DNA HELICASE (EUROFUNG)"/>
    <property type="match status" value="1"/>
</dbReference>
<evidence type="ECO:0000313" key="8">
    <source>
        <dbReference type="Proteomes" id="UP000054549"/>
    </source>
</evidence>
<feature type="region of interest" description="Disordered" evidence="4">
    <location>
        <begin position="214"/>
        <end position="247"/>
    </location>
</feature>
<dbReference type="SMART" id="SM00487">
    <property type="entry name" value="DEXDc"/>
    <property type="match status" value="1"/>
</dbReference>
<dbReference type="InterPro" id="IPR027417">
    <property type="entry name" value="P-loop_NTPase"/>
</dbReference>
<evidence type="ECO:0000256" key="4">
    <source>
        <dbReference type="SAM" id="MobiDB-lite"/>
    </source>
</evidence>
<dbReference type="GO" id="GO:0005634">
    <property type="term" value="C:nucleus"/>
    <property type="evidence" value="ECO:0007669"/>
    <property type="project" value="TreeGrafter"/>
</dbReference>
<feature type="domain" description="Helicase C-terminal" evidence="6">
    <location>
        <begin position="519"/>
        <end position="677"/>
    </location>
</feature>
<feature type="compositionally biased region" description="Basic residues" evidence="4">
    <location>
        <begin position="234"/>
        <end position="247"/>
    </location>
</feature>
<organism evidence="7 8">
    <name type="scientific">Amanita muscaria (strain Koide BX008)</name>
    <dbReference type="NCBI Taxonomy" id="946122"/>
    <lineage>
        <taxon>Eukaryota</taxon>
        <taxon>Fungi</taxon>
        <taxon>Dikarya</taxon>
        <taxon>Basidiomycota</taxon>
        <taxon>Agaricomycotina</taxon>
        <taxon>Agaricomycetes</taxon>
        <taxon>Agaricomycetidae</taxon>
        <taxon>Agaricales</taxon>
        <taxon>Pluteineae</taxon>
        <taxon>Amanitaceae</taxon>
        <taxon>Amanita</taxon>
    </lineage>
</organism>
<dbReference type="PANTHER" id="PTHR45626">
    <property type="entry name" value="TRANSCRIPTION TERMINATION FACTOR 2-RELATED"/>
    <property type="match status" value="1"/>
</dbReference>
<dbReference type="Proteomes" id="UP000054549">
    <property type="component" value="Unassembled WGS sequence"/>
</dbReference>
<evidence type="ECO:0000259" key="6">
    <source>
        <dbReference type="PROSITE" id="PS51194"/>
    </source>
</evidence>
<dbReference type="GO" id="GO:0008094">
    <property type="term" value="F:ATP-dependent activity, acting on DNA"/>
    <property type="evidence" value="ECO:0007669"/>
    <property type="project" value="TreeGrafter"/>
</dbReference>
<dbReference type="GO" id="GO:0006281">
    <property type="term" value="P:DNA repair"/>
    <property type="evidence" value="ECO:0007669"/>
    <property type="project" value="TreeGrafter"/>
</dbReference>
<dbReference type="EMBL" id="KN818238">
    <property type="protein sequence ID" value="KIL66062.1"/>
    <property type="molecule type" value="Genomic_DNA"/>
</dbReference>
<dbReference type="InterPro" id="IPR001650">
    <property type="entry name" value="Helicase_C-like"/>
</dbReference>
<dbReference type="InterPro" id="IPR049730">
    <property type="entry name" value="SNF2/RAD54-like_C"/>
</dbReference>
<feature type="domain" description="Helicase ATP-binding" evidence="5">
    <location>
        <begin position="105"/>
        <end position="312"/>
    </location>
</feature>
<dbReference type="CDD" id="cd18008">
    <property type="entry name" value="DEXDc_SHPRH-like"/>
    <property type="match status" value="1"/>
</dbReference>
<dbReference type="Gene3D" id="3.40.50.300">
    <property type="entry name" value="P-loop containing nucleotide triphosphate hydrolases"/>
    <property type="match status" value="1"/>
</dbReference>
<name>A0A0C2WW97_AMAMK</name>
<dbReference type="AlphaFoldDB" id="A0A0C2WW97"/>
<dbReference type="CDD" id="cd18793">
    <property type="entry name" value="SF2_C_SNF"/>
    <property type="match status" value="1"/>
</dbReference>
<dbReference type="PROSITE" id="PS51192">
    <property type="entry name" value="HELICASE_ATP_BIND_1"/>
    <property type="match status" value="1"/>
</dbReference>
<evidence type="ECO:0000313" key="7">
    <source>
        <dbReference type="EMBL" id="KIL66062.1"/>
    </source>
</evidence>
<evidence type="ECO:0000256" key="3">
    <source>
        <dbReference type="ARBA" id="ARBA00022840"/>
    </source>
</evidence>
<keyword evidence="3" id="KW-0067">ATP-binding</keyword>
<dbReference type="OrthoDB" id="423559at2759"/>
<gene>
    <name evidence="7" type="ORF">M378DRAFT_75691</name>
</gene>
<dbReference type="InterPro" id="IPR000330">
    <property type="entry name" value="SNF2_N"/>
</dbReference>